<sequence length="242" mass="27596">MFVHSTNSKPFPNIHRPRASSYSLFFESIRDWEFVVLSIPAAQCRYTDRVGDLFRRGGVPPSIRHRVWSYLADSASERVDGLYARLRQTCLTSASETDAPDLTSKQSETSSHLLVNVLKAYRETEMDAQHDLGLVSIAGFILTQYSMQGNEEDAFWAFASLINILDPHRIHEYATQFAQTLNMQDHVLARRLFVDLGVTSLDLCSNWISTLFIGILPIDHLLLVWDRCMFEGRDACSVSRIY</sequence>
<gene>
    <name evidence="2" type="ORF">BXZ70DRAFT_899167</name>
</gene>
<accession>A0A8K0XLY2</accession>
<proteinExistence type="predicted"/>
<dbReference type="InterPro" id="IPR035969">
    <property type="entry name" value="Rab-GAP_TBC_sf"/>
</dbReference>
<reference evidence="2" key="1">
    <citation type="journal article" date="2021" name="New Phytol.">
        <title>Evolutionary innovations through gain and loss of genes in the ectomycorrhizal Boletales.</title>
        <authorList>
            <person name="Wu G."/>
            <person name="Miyauchi S."/>
            <person name="Morin E."/>
            <person name="Kuo A."/>
            <person name="Drula E."/>
            <person name="Varga T."/>
            <person name="Kohler A."/>
            <person name="Feng B."/>
            <person name="Cao Y."/>
            <person name="Lipzen A."/>
            <person name="Daum C."/>
            <person name="Hundley H."/>
            <person name="Pangilinan J."/>
            <person name="Johnson J."/>
            <person name="Barry K."/>
            <person name="LaButti K."/>
            <person name="Ng V."/>
            <person name="Ahrendt S."/>
            <person name="Min B."/>
            <person name="Choi I.G."/>
            <person name="Park H."/>
            <person name="Plett J.M."/>
            <person name="Magnuson J."/>
            <person name="Spatafora J.W."/>
            <person name="Nagy L.G."/>
            <person name="Henrissat B."/>
            <person name="Grigoriev I.V."/>
            <person name="Yang Z.L."/>
            <person name="Xu J."/>
            <person name="Martin F.M."/>
        </authorList>
    </citation>
    <scope>NUCLEOTIDE SEQUENCE</scope>
    <source>
        <strain evidence="2">KKN 215</strain>
    </source>
</reference>
<dbReference type="Pfam" id="PF00566">
    <property type="entry name" value="RabGAP-TBC"/>
    <property type="match status" value="1"/>
</dbReference>
<dbReference type="Gene3D" id="1.10.472.80">
    <property type="entry name" value="Ypt/Rab-GAP domain of gyp1p, domain 3"/>
    <property type="match status" value="1"/>
</dbReference>
<dbReference type="Proteomes" id="UP000813824">
    <property type="component" value="Unassembled WGS sequence"/>
</dbReference>
<comment type="caution">
    <text evidence="2">The sequence shown here is derived from an EMBL/GenBank/DDBJ whole genome shotgun (WGS) entry which is preliminary data.</text>
</comment>
<dbReference type="OrthoDB" id="159449at2759"/>
<dbReference type="EMBL" id="JAEVFJ010000038">
    <property type="protein sequence ID" value="KAH8089865.1"/>
    <property type="molecule type" value="Genomic_DNA"/>
</dbReference>
<feature type="domain" description="Rab-GAP TBC" evidence="1">
    <location>
        <begin position="58"/>
        <end position="232"/>
    </location>
</feature>
<name>A0A8K0XLY2_9AGAR</name>
<protein>
    <submittedName>
        <fullName evidence="2">Rab-GTPase-TBC domain-containing protein</fullName>
    </submittedName>
</protein>
<dbReference type="SUPFAM" id="SSF47923">
    <property type="entry name" value="Ypt/Rab-GAP domain of gyp1p"/>
    <property type="match status" value="2"/>
</dbReference>
<dbReference type="PROSITE" id="PS50086">
    <property type="entry name" value="TBC_RABGAP"/>
    <property type="match status" value="1"/>
</dbReference>
<dbReference type="AlphaFoldDB" id="A0A8K0XLY2"/>
<organism evidence="2 3">
    <name type="scientific">Cristinia sonorae</name>
    <dbReference type="NCBI Taxonomy" id="1940300"/>
    <lineage>
        <taxon>Eukaryota</taxon>
        <taxon>Fungi</taxon>
        <taxon>Dikarya</taxon>
        <taxon>Basidiomycota</taxon>
        <taxon>Agaricomycotina</taxon>
        <taxon>Agaricomycetes</taxon>
        <taxon>Agaricomycetidae</taxon>
        <taxon>Agaricales</taxon>
        <taxon>Pleurotineae</taxon>
        <taxon>Stephanosporaceae</taxon>
        <taxon>Cristinia</taxon>
    </lineage>
</organism>
<evidence type="ECO:0000313" key="2">
    <source>
        <dbReference type="EMBL" id="KAH8089865.1"/>
    </source>
</evidence>
<keyword evidence="3" id="KW-1185">Reference proteome</keyword>
<dbReference type="SMART" id="SM00164">
    <property type="entry name" value="TBC"/>
    <property type="match status" value="1"/>
</dbReference>
<evidence type="ECO:0000259" key="1">
    <source>
        <dbReference type="PROSITE" id="PS50086"/>
    </source>
</evidence>
<dbReference type="InterPro" id="IPR000195">
    <property type="entry name" value="Rab-GAP-TBC_dom"/>
</dbReference>
<evidence type="ECO:0000313" key="3">
    <source>
        <dbReference type="Proteomes" id="UP000813824"/>
    </source>
</evidence>